<sequence length="147" mass="15932">MRKTGTSSRNVSPRSNLYEEGSSTSGPKIPERTELKIFCIVEGEATPFPVKIPSNCSVGELQQAIKARKSNAFKDIDADQLTLKLIPGGTTKKGLETLSEESLVALDELEELSTYFPNGAAKGHIHIIVKLPPQGMYLALDGLIFSN</sequence>
<evidence type="ECO:0000313" key="7">
    <source>
        <dbReference type="Proteomes" id="UP000193648"/>
    </source>
</evidence>
<evidence type="ECO:0000256" key="3">
    <source>
        <dbReference type="ARBA" id="ARBA00022525"/>
    </source>
</evidence>
<dbReference type="InParanoid" id="A0A1Y2GCE3"/>
<dbReference type="GeneID" id="33561653"/>
<protein>
    <recommendedName>
        <fullName evidence="5">Crinkler effector protein N-terminal domain-containing protein</fullName>
    </recommendedName>
</protein>
<gene>
    <name evidence="6" type="ORF">BCR41DRAFT_188909</name>
</gene>
<dbReference type="AlphaFoldDB" id="A0A1Y2GCE3"/>
<dbReference type="InterPro" id="IPR045379">
    <property type="entry name" value="Crinkler_N"/>
</dbReference>
<feature type="region of interest" description="Disordered" evidence="4">
    <location>
        <begin position="1"/>
        <end position="29"/>
    </location>
</feature>
<evidence type="ECO:0000259" key="5">
    <source>
        <dbReference type="Pfam" id="PF20147"/>
    </source>
</evidence>
<keyword evidence="3" id="KW-0964">Secreted</keyword>
<comment type="caution">
    <text evidence="6">The sequence shown here is derived from an EMBL/GenBank/DDBJ whole genome shotgun (WGS) entry which is preliminary data.</text>
</comment>
<dbReference type="EMBL" id="MCFF01000052">
    <property type="protein sequence ID" value="ORZ05137.1"/>
    <property type="molecule type" value="Genomic_DNA"/>
</dbReference>
<organism evidence="6 7">
    <name type="scientific">Lobosporangium transversale</name>
    <dbReference type="NCBI Taxonomy" id="64571"/>
    <lineage>
        <taxon>Eukaryota</taxon>
        <taxon>Fungi</taxon>
        <taxon>Fungi incertae sedis</taxon>
        <taxon>Mucoromycota</taxon>
        <taxon>Mortierellomycotina</taxon>
        <taxon>Mortierellomycetes</taxon>
        <taxon>Mortierellales</taxon>
        <taxon>Mortierellaceae</taxon>
        <taxon>Lobosporangium</taxon>
    </lineage>
</organism>
<keyword evidence="7" id="KW-1185">Reference proteome</keyword>
<evidence type="ECO:0000256" key="4">
    <source>
        <dbReference type="SAM" id="MobiDB-lite"/>
    </source>
</evidence>
<dbReference type="GO" id="GO:0005576">
    <property type="term" value="C:extracellular region"/>
    <property type="evidence" value="ECO:0007669"/>
    <property type="project" value="UniProtKB-SubCell"/>
</dbReference>
<evidence type="ECO:0000313" key="6">
    <source>
        <dbReference type="EMBL" id="ORZ05137.1"/>
    </source>
</evidence>
<accession>A0A1Y2GCE3</accession>
<dbReference type="Proteomes" id="UP000193648">
    <property type="component" value="Unassembled WGS sequence"/>
</dbReference>
<name>A0A1Y2GCE3_9FUNG</name>
<feature type="compositionally biased region" description="Polar residues" evidence="4">
    <location>
        <begin position="1"/>
        <end position="26"/>
    </location>
</feature>
<dbReference type="OrthoDB" id="2304312at2759"/>
<reference evidence="6 7" key="1">
    <citation type="submission" date="2016-07" db="EMBL/GenBank/DDBJ databases">
        <title>Pervasive Adenine N6-methylation of Active Genes in Fungi.</title>
        <authorList>
            <consortium name="DOE Joint Genome Institute"/>
            <person name="Mondo S.J."/>
            <person name="Dannebaum R.O."/>
            <person name="Kuo R.C."/>
            <person name="Labutti K."/>
            <person name="Haridas S."/>
            <person name="Kuo A."/>
            <person name="Salamov A."/>
            <person name="Ahrendt S.R."/>
            <person name="Lipzen A."/>
            <person name="Sullivan W."/>
            <person name="Andreopoulos W.B."/>
            <person name="Clum A."/>
            <person name="Lindquist E."/>
            <person name="Daum C."/>
            <person name="Ramamoorthy G.K."/>
            <person name="Gryganskyi A."/>
            <person name="Culley D."/>
            <person name="Magnuson J.K."/>
            <person name="James T.Y."/>
            <person name="O'Malley M.A."/>
            <person name="Stajich J.E."/>
            <person name="Spatafora J.W."/>
            <person name="Visel A."/>
            <person name="Grigoriev I.V."/>
        </authorList>
    </citation>
    <scope>NUCLEOTIDE SEQUENCE [LARGE SCALE GENOMIC DNA]</scope>
    <source>
        <strain evidence="6 7">NRRL 3116</strain>
    </source>
</reference>
<evidence type="ECO:0000256" key="2">
    <source>
        <dbReference type="ARBA" id="ARBA00004613"/>
    </source>
</evidence>
<dbReference type="GO" id="GO:0043657">
    <property type="term" value="C:host cell"/>
    <property type="evidence" value="ECO:0007669"/>
    <property type="project" value="UniProtKB-SubCell"/>
</dbReference>
<feature type="domain" description="Crinkler effector protein N-terminal" evidence="5">
    <location>
        <begin position="35"/>
        <end position="130"/>
    </location>
</feature>
<evidence type="ECO:0000256" key="1">
    <source>
        <dbReference type="ARBA" id="ARBA00004340"/>
    </source>
</evidence>
<proteinExistence type="predicted"/>
<dbReference type="RefSeq" id="XP_021876912.1">
    <property type="nucleotide sequence ID" value="XM_022019808.1"/>
</dbReference>
<dbReference type="Pfam" id="PF20147">
    <property type="entry name" value="Crinkler"/>
    <property type="match status" value="1"/>
</dbReference>
<comment type="subcellular location">
    <subcellularLocation>
        <location evidence="1">Host cell</location>
    </subcellularLocation>
    <subcellularLocation>
        <location evidence="2">Secreted</location>
    </subcellularLocation>
</comment>